<evidence type="ECO:0000313" key="2">
    <source>
        <dbReference type="EMBL" id="KAG2304354.1"/>
    </source>
</evidence>
<feature type="signal peptide" evidence="1">
    <location>
        <begin position="1"/>
        <end position="19"/>
    </location>
</feature>
<reference evidence="2 3" key="1">
    <citation type="submission" date="2020-02" db="EMBL/GenBank/DDBJ databases">
        <authorList>
            <person name="Ma Q."/>
            <person name="Huang Y."/>
            <person name="Song X."/>
            <person name="Pei D."/>
        </authorList>
    </citation>
    <scope>NUCLEOTIDE SEQUENCE [LARGE SCALE GENOMIC DNA]</scope>
    <source>
        <strain evidence="2">Sxm20200214</strain>
        <tissue evidence="2">Leaf</tissue>
    </source>
</reference>
<keyword evidence="3" id="KW-1185">Reference proteome</keyword>
<sequence>MSIMFLLSRALISIFVGEGEDGLKNEADSVFKDEVEEGDPISITPSSISGFKADSVLFHRRASKEEGKIEEEKKVKMESKTKQMILSCLCKHFSFDPAPFVGGAAESDVKTLFGNVLKPFEKEMSAQNNEELARVFVVVFVPVGVASISCCFVYLVLSWSVVDVSFVVFVLIAGGRQ</sequence>
<name>A0A8X7SC26_BRACI</name>
<keyword evidence="1" id="KW-0732">Signal</keyword>
<proteinExistence type="predicted"/>
<evidence type="ECO:0000256" key="1">
    <source>
        <dbReference type="SAM" id="SignalP"/>
    </source>
</evidence>
<feature type="chain" id="PRO_5036457074" evidence="1">
    <location>
        <begin position="20"/>
        <end position="177"/>
    </location>
</feature>
<organism evidence="2 3">
    <name type="scientific">Brassica carinata</name>
    <name type="common">Ethiopian mustard</name>
    <name type="synonym">Abyssinian cabbage</name>
    <dbReference type="NCBI Taxonomy" id="52824"/>
    <lineage>
        <taxon>Eukaryota</taxon>
        <taxon>Viridiplantae</taxon>
        <taxon>Streptophyta</taxon>
        <taxon>Embryophyta</taxon>
        <taxon>Tracheophyta</taxon>
        <taxon>Spermatophyta</taxon>
        <taxon>Magnoliopsida</taxon>
        <taxon>eudicotyledons</taxon>
        <taxon>Gunneridae</taxon>
        <taxon>Pentapetalae</taxon>
        <taxon>rosids</taxon>
        <taxon>malvids</taxon>
        <taxon>Brassicales</taxon>
        <taxon>Brassicaceae</taxon>
        <taxon>Brassiceae</taxon>
        <taxon>Brassica</taxon>
    </lineage>
</organism>
<protein>
    <submittedName>
        <fullName evidence="2">Uncharacterized protein</fullName>
    </submittedName>
</protein>
<comment type="caution">
    <text evidence="2">The sequence shown here is derived from an EMBL/GenBank/DDBJ whole genome shotgun (WGS) entry which is preliminary data.</text>
</comment>
<gene>
    <name evidence="2" type="ORF">Bca52824_033005</name>
</gene>
<dbReference type="Proteomes" id="UP000886595">
    <property type="component" value="Unassembled WGS sequence"/>
</dbReference>
<evidence type="ECO:0000313" key="3">
    <source>
        <dbReference type="Proteomes" id="UP000886595"/>
    </source>
</evidence>
<accession>A0A8X7SC26</accession>
<dbReference type="AlphaFoldDB" id="A0A8X7SC26"/>
<dbReference type="EMBL" id="JAAMPC010000007">
    <property type="protein sequence ID" value="KAG2304354.1"/>
    <property type="molecule type" value="Genomic_DNA"/>
</dbReference>